<feature type="compositionally biased region" description="Basic residues" evidence="1">
    <location>
        <begin position="767"/>
        <end position="784"/>
    </location>
</feature>
<dbReference type="GO" id="GO:0003676">
    <property type="term" value="F:nucleic acid binding"/>
    <property type="evidence" value="ECO:0007669"/>
    <property type="project" value="InterPro"/>
</dbReference>
<sequence>MFPSIHNFFFNQISSHLSLTQLLFNSPALRAIAQQQIITAINILWTADYPTSDELKLLAPLKLFDTLLLKRIYVFCSINLHFTLNFDLKITGGYSPIIQHIPNLSKSDLNNLRAKRILFLDQVSTEDGSFLRPYQILNNNKWTGRTPEWFNKLLSTTWSTSSRKFITPMPTPPIQRLLRNSPQIRDSPSFNPHNEWVITWDASSSDIIYGKSITQTNHPGSQSVTQIQHYIHTYVETFSPSHSTNTNASTPRRMTLFIRPCKGYSCHVYNVSNPSICTLYIATLNLLTIKLYRPLHIPAHITAPKRMWKFPTLHHHTLRTIAYNDYQRSQHSNSFLTPIIPVPRENLPNTLTIYNNNPVLNPLSPLYLKNLVVGFDKVIDRLLFLAHQFINSTDLSFYTDGSLFQEGPHRSLMGFAWIEITTSSNSTPFQGTTMFQPSSTTAETFAVLITLIVSPSNTCINIFTDSLNTIHNYEKFSNGSLSTRQKLKFTTYPVWSLILRLIELKHLVVTFKKVKSHSGDIFNDQADLLSKEATILSPIFISPKSDPSALMTVMFDYLGPLYGNIRKWSQRACHAHLAASNLHNKPQRHLLQLMDIYPIDWSSTSNWLRKNNDNGAPCSFHNDKTTGHKIKLYAHLLPTADIQQRNYPRLYPAHPILCSECTVQVYNNSHIGYCPAHLRELNDSLRTAANYLISLITSSPNAPPSTRDVISSIERSSLFSPVSDMYHPSYLLLHQLVPEELPSVVSLHIRSRKATMEILPFVGKITPHHQKEKRSYQKSHRTSRSARDPQDMTPLTQSGPNLQQADLVIRHTHNGPAHPYCFPKIDNDDQRAVIYCLSSNYLHAGSWISYFNTSNSFSLPYPEFRELYFNSLGLPYTRS</sequence>
<organism evidence="3 4">
    <name type="scientific">Rhizophagus clarus</name>
    <dbReference type="NCBI Taxonomy" id="94130"/>
    <lineage>
        <taxon>Eukaryota</taxon>
        <taxon>Fungi</taxon>
        <taxon>Fungi incertae sedis</taxon>
        <taxon>Mucoromycota</taxon>
        <taxon>Glomeromycotina</taxon>
        <taxon>Glomeromycetes</taxon>
        <taxon>Glomerales</taxon>
        <taxon>Glomeraceae</taxon>
        <taxon>Rhizophagus</taxon>
    </lineage>
</organism>
<name>A0A2Z6RIB5_9GLOM</name>
<evidence type="ECO:0000313" key="3">
    <source>
        <dbReference type="EMBL" id="GBB92228.1"/>
    </source>
</evidence>
<protein>
    <recommendedName>
        <fullName evidence="2">RNase H type-1 domain-containing protein</fullName>
    </recommendedName>
</protein>
<dbReference type="SUPFAM" id="SSF53098">
    <property type="entry name" value="Ribonuclease H-like"/>
    <property type="match status" value="1"/>
</dbReference>
<keyword evidence="4" id="KW-1185">Reference proteome</keyword>
<dbReference type="PROSITE" id="PS50879">
    <property type="entry name" value="RNASE_H_1"/>
    <property type="match status" value="1"/>
</dbReference>
<dbReference type="GO" id="GO:0004523">
    <property type="term" value="F:RNA-DNA hybrid ribonuclease activity"/>
    <property type="evidence" value="ECO:0007669"/>
    <property type="project" value="InterPro"/>
</dbReference>
<feature type="domain" description="RNase H type-1" evidence="2">
    <location>
        <begin position="391"/>
        <end position="535"/>
    </location>
</feature>
<dbReference type="Proteomes" id="UP000247702">
    <property type="component" value="Unassembled WGS sequence"/>
</dbReference>
<dbReference type="AlphaFoldDB" id="A0A2Z6RIB5"/>
<proteinExistence type="predicted"/>
<dbReference type="STRING" id="94130.A0A2Z6RIB5"/>
<dbReference type="InterPro" id="IPR002156">
    <property type="entry name" value="RNaseH_domain"/>
</dbReference>
<gene>
    <name evidence="3" type="ORF">RclHR1_19890005</name>
</gene>
<dbReference type="InterPro" id="IPR012337">
    <property type="entry name" value="RNaseH-like_sf"/>
</dbReference>
<dbReference type="Pfam" id="PF00075">
    <property type="entry name" value="RNase_H"/>
    <property type="match status" value="1"/>
</dbReference>
<dbReference type="InterPro" id="IPR036397">
    <property type="entry name" value="RNaseH_sf"/>
</dbReference>
<dbReference type="Gene3D" id="3.30.420.10">
    <property type="entry name" value="Ribonuclease H-like superfamily/Ribonuclease H"/>
    <property type="match status" value="1"/>
</dbReference>
<feature type="region of interest" description="Disordered" evidence="1">
    <location>
        <begin position="767"/>
        <end position="800"/>
    </location>
</feature>
<evidence type="ECO:0000259" key="2">
    <source>
        <dbReference type="PROSITE" id="PS50879"/>
    </source>
</evidence>
<accession>A0A2Z6RIB5</accession>
<reference evidence="3 4" key="1">
    <citation type="submission" date="2017-11" db="EMBL/GenBank/DDBJ databases">
        <title>The genome of Rhizophagus clarus HR1 reveals common genetic basis of auxotrophy among arbuscular mycorrhizal fungi.</title>
        <authorList>
            <person name="Kobayashi Y."/>
        </authorList>
    </citation>
    <scope>NUCLEOTIDE SEQUENCE [LARGE SCALE GENOMIC DNA]</scope>
    <source>
        <strain evidence="3 4">HR1</strain>
    </source>
</reference>
<comment type="caution">
    <text evidence="3">The sequence shown here is derived from an EMBL/GenBank/DDBJ whole genome shotgun (WGS) entry which is preliminary data.</text>
</comment>
<evidence type="ECO:0000256" key="1">
    <source>
        <dbReference type="SAM" id="MobiDB-lite"/>
    </source>
</evidence>
<dbReference type="EMBL" id="BEXD01001100">
    <property type="protein sequence ID" value="GBB92228.1"/>
    <property type="molecule type" value="Genomic_DNA"/>
</dbReference>
<evidence type="ECO:0000313" key="4">
    <source>
        <dbReference type="Proteomes" id="UP000247702"/>
    </source>
</evidence>